<sequence length="49" mass="5509">MSMKARRELECDAYGAHVAEKVSGKINVGDVVLKELMRDMARLRIFEAA</sequence>
<evidence type="ECO:0000313" key="2">
    <source>
        <dbReference type="Proteomes" id="UP001390669"/>
    </source>
</evidence>
<name>A0ABU9S4E4_9BURK</name>
<protein>
    <submittedName>
        <fullName evidence="1">Uncharacterized protein</fullName>
    </submittedName>
</protein>
<dbReference type="EMBL" id="JAYMRW010000001">
    <property type="protein sequence ID" value="MEM5446247.1"/>
    <property type="molecule type" value="Genomic_DNA"/>
</dbReference>
<proteinExistence type="predicted"/>
<keyword evidence="2" id="KW-1185">Reference proteome</keyword>
<reference evidence="1 2" key="1">
    <citation type="submission" date="2024-01" db="EMBL/GenBank/DDBJ databases">
        <title>The diversity of rhizobia nodulating Mimosa spp. in eleven states of Brazil covering several biomes is determined by host plant, location, and edaphic factors.</title>
        <authorList>
            <person name="Rouws L."/>
            <person name="Barauna A."/>
            <person name="Beukes C."/>
            <person name="De Faria S.M."/>
            <person name="Gross E."/>
            <person name="Dos Reis Junior F.B."/>
            <person name="Simon M."/>
            <person name="Maluk M."/>
            <person name="Odee D.W."/>
            <person name="Kenicer G."/>
            <person name="Young J.P.W."/>
            <person name="Reis V.M."/>
            <person name="Zilli J."/>
            <person name="James E.K."/>
        </authorList>
    </citation>
    <scope>NUCLEOTIDE SEQUENCE [LARGE SCALE GENOMIC DNA]</scope>
    <source>
        <strain evidence="1 2">JPY164</strain>
    </source>
</reference>
<organism evidence="1 2">
    <name type="scientific">Paraburkholderia guartelaensis</name>
    <dbReference type="NCBI Taxonomy" id="2546446"/>
    <lineage>
        <taxon>Bacteria</taxon>
        <taxon>Pseudomonadati</taxon>
        <taxon>Pseudomonadota</taxon>
        <taxon>Betaproteobacteria</taxon>
        <taxon>Burkholderiales</taxon>
        <taxon>Burkholderiaceae</taxon>
        <taxon>Paraburkholderia</taxon>
    </lineage>
</organism>
<dbReference type="RefSeq" id="WP_406951184.1">
    <property type="nucleotide sequence ID" value="NZ_JAYMRW010000001.1"/>
</dbReference>
<evidence type="ECO:0000313" key="1">
    <source>
        <dbReference type="EMBL" id="MEM5446247.1"/>
    </source>
</evidence>
<gene>
    <name evidence="1" type="ORF">VSR33_01925</name>
</gene>
<dbReference type="Proteomes" id="UP001390669">
    <property type="component" value="Unassembled WGS sequence"/>
</dbReference>
<accession>A0ABU9S4E4</accession>
<comment type="caution">
    <text evidence="1">The sequence shown here is derived from an EMBL/GenBank/DDBJ whole genome shotgun (WGS) entry which is preliminary data.</text>
</comment>